<dbReference type="InParanoid" id="A0A3A9JRD1"/>
<protein>
    <submittedName>
        <fullName evidence="1">Uncharacterized protein</fullName>
    </submittedName>
</protein>
<dbReference type="AlphaFoldDB" id="A0A3A9JRD1"/>
<comment type="caution">
    <text evidence="1">The sequence shown here is derived from an EMBL/GenBank/DDBJ whole genome shotgun (WGS) entry which is preliminary data.</text>
</comment>
<accession>A0A3A9JRD1</accession>
<gene>
    <name evidence="1" type="ORF">D6Z83_15640</name>
    <name evidence="2" type="ORF">EBE87_05085</name>
</gene>
<dbReference type="Proteomes" id="UP000274097">
    <property type="component" value="Unassembled WGS sequence"/>
</dbReference>
<evidence type="ECO:0000313" key="1">
    <source>
        <dbReference type="EMBL" id="RKK03228.1"/>
    </source>
</evidence>
<dbReference type="Proteomes" id="UP000278036">
    <property type="component" value="Unassembled WGS sequence"/>
</dbReference>
<dbReference type="EMBL" id="RAQU01000097">
    <property type="protein sequence ID" value="RKK03228.1"/>
    <property type="molecule type" value="Genomic_DNA"/>
</dbReference>
<name>A0A3A9JRD1_9PROT</name>
<dbReference type="RefSeq" id="WP_120639215.1">
    <property type="nucleotide sequence ID" value="NZ_RAQU01000097.1"/>
</dbReference>
<dbReference type="EMBL" id="RFLX01000002">
    <property type="protein sequence ID" value="RMI26640.1"/>
    <property type="molecule type" value="Genomic_DNA"/>
</dbReference>
<dbReference type="OrthoDB" id="9013357at2"/>
<evidence type="ECO:0000313" key="3">
    <source>
        <dbReference type="Proteomes" id="UP000274097"/>
    </source>
</evidence>
<evidence type="ECO:0000313" key="4">
    <source>
        <dbReference type="Proteomes" id="UP000278036"/>
    </source>
</evidence>
<organism evidence="1 4">
    <name type="scientific">Teichococcus wenyumeiae</name>
    <dbReference type="NCBI Taxonomy" id="2478470"/>
    <lineage>
        <taxon>Bacteria</taxon>
        <taxon>Pseudomonadati</taxon>
        <taxon>Pseudomonadota</taxon>
        <taxon>Alphaproteobacteria</taxon>
        <taxon>Acetobacterales</taxon>
        <taxon>Roseomonadaceae</taxon>
        <taxon>Roseomonas</taxon>
    </lineage>
</organism>
<proteinExistence type="predicted"/>
<reference evidence="1 4" key="1">
    <citation type="submission" date="2018-09" db="EMBL/GenBank/DDBJ databases">
        <title>Roseomonas sp. nov., isolated from feces of Tibetan antelopes in the Qinghai-Tibet plateau, China.</title>
        <authorList>
            <person name="Tian Z."/>
        </authorList>
    </citation>
    <scope>NUCLEOTIDE SEQUENCE [LARGE SCALE GENOMIC DNA]</scope>
    <source>
        <strain evidence="2 3">Z23</strain>
        <strain evidence="1 4">Z24</strain>
    </source>
</reference>
<sequence length="78" mass="8629">MATTMYFEEIVQDQGGEVTAEIEIGRSSFYAGCSVPAGIGEDSVYIRFDEKTILMDRATAKRFIEAAISVGRYHSLID</sequence>
<evidence type="ECO:0000313" key="2">
    <source>
        <dbReference type="EMBL" id="RMI26640.1"/>
    </source>
</evidence>
<keyword evidence="3" id="KW-1185">Reference proteome</keyword>